<dbReference type="InterPro" id="IPR023576">
    <property type="entry name" value="UbiE/COQ5_MeTrFase_CS"/>
</dbReference>
<dbReference type="Gene3D" id="3.40.50.150">
    <property type="entry name" value="Vaccinia Virus protein VP39"/>
    <property type="match status" value="1"/>
</dbReference>
<keyword evidence="2" id="KW-0808">Transferase</keyword>
<reference evidence="5 6" key="1">
    <citation type="submission" date="2016-03" db="EMBL/GenBank/DDBJ databases">
        <authorList>
            <person name="Ploux O."/>
        </authorList>
    </citation>
    <scope>NUCLEOTIDE SEQUENCE [LARGE SCALE GENOMIC DNA]</scope>
    <source>
        <strain evidence="5 6">R-45370</strain>
    </source>
</reference>
<evidence type="ECO:0000313" key="6">
    <source>
        <dbReference type="Proteomes" id="UP000078476"/>
    </source>
</evidence>
<dbReference type="Proteomes" id="UP000078476">
    <property type="component" value="Unassembled WGS sequence"/>
</dbReference>
<sequence length="292" mass="33160">MPSITVIKTFCRELIAKQSAVRETEPDLVMDDPEKVAAYTSAGREDGVMAPVYLFHCAQICEIIKPGETVLDLGCGPATQLAMVARLNPETHFIGMDLSNEMLDKARDYVAQQNLSNIEFRQGDITQLTTFSDASIDAVMSTVVLHHLPDLDALEKTFTEIKRVLKPGGGLYLVDFGHLKSEKSIQDFAYQYVDRQAELFTLDYLYSLRAAFWPHDFSSLYQKHLSLFGEFYKTFVMPYMMVVKSPARRKPDSALKQQLDTLKLSMPKYHQTDLKDLMIFFKLGGLKSKYLN</sequence>
<dbReference type="EMBL" id="LUUI01000021">
    <property type="protein sequence ID" value="OAI21134.1"/>
    <property type="molecule type" value="Genomic_DNA"/>
</dbReference>
<dbReference type="OrthoDB" id="323463at2"/>
<dbReference type="AlphaFoldDB" id="A0A177NUB4"/>
<protein>
    <recommendedName>
        <fullName evidence="4">Methyltransferase domain-containing protein</fullName>
    </recommendedName>
</protein>
<keyword evidence="6" id="KW-1185">Reference proteome</keyword>
<evidence type="ECO:0000256" key="1">
    <source>
        <dbReference type="ARBA" id="ARBA00022603"/>
    </source>
</evidence>
<evidence type="ECO:0000313" key="5">
    <source>
        <dbReference type="EMBL" id="OAI21134.1"/>
    </source>
</evidence>
<dbReference type="PANTHER" id="PTHR43861">
    <property type="entry name" value="TRANS-ACONITATE 2-METHYLTRANSFERASE-RELATED"/>
    <property type="match status" value="1"/>
</dbReference>
<keyword evidence="1" id="KW-0489">Methyltransferase</keyword>
<proteinExistence type="predicted"/>
<dbReference type="PANTHER" id="PTHR43861:SF1">
    <property type="entry name" value="TRANS-ACONITATE 2-METHYLTRANSFERASE"/>
    <property type="match status" value="1"/>
</dbReference>
<dbReference type="GO" id="GO:0032259">
    <property type="term" value="P:methylation"/>
    <property type="evidence" value="ECO:0007669"/>
    <property type="project" value="UniProtKB-KW"/>
</dbReference>
<organism evidence="5 6">
    <name type="scientific">Methylomonas lenta</name>
    <dbReference type="NCBI Taxonomy" id="980561"/>
    <lineage>
        <taxon>Bacteria</taxon>
        <taxon>Pseudomonadati</taxon>
        <taxon>Pseudomonadota</taxon>
        <taxon>Gammaproteobacteria</taxon>
        <taxon>Methylococcales</taxon>
        <taxon>Methylococcaceae</taxon>
        <taxon>Methylomonas</taxon>
    </lineage>
</organism>
<dbReference type="SUPFAM" id="SSF53335">
    <property type="entry name" value="S-adenosyl-L-methionine-dependent methyltransferases"/>
    <property type="match status" value="1"/>
</dbReference>
<name>A0A177NUB4_9GAMM</name>
<evidence type="ECO:0000259" key="4">
    <source>
        <dbReference type="Pfam" id="PF13847"/>
    </source>
</evidence>
<gene>
    <name evidence="5" type="ORF">A1359_19890</name>
</gene>
<feature type="domain" description="Methyltransferase" evidence="4">
    <location>
        <begin position="65"/>
        <end position="180"/>
    </location>
</feature>
<dbReference type="Pfam" id="PF13847">
    <property type="entry name" value="Methyltransf_31"/>
    <property type="match status" value="1"/>
</dbReference>
<dbReference type="PROSITE" id="PS01184">
    <property type="entry name" value="UBIE_2"/>
    <property type="match status" value="1"/>
</dbReference>
<accession>A0A177NUB4</accession>
<dbReference type="STRING" id="980561.A1359_19890"/>
<evidence type="ECO:0000256" key="2">
    <source>
        <dbReference type="ARBA" id="ARBA00022679"/>
    </source>
</evidence>
<keyword evidence="3" id="KW-0949">S-adenosyl-L-methionine</keyword>
<dbReference type="InterPro" id="IPR025714">
    <property type="entry name" value="Methyltranfer_dom"/>
</dbReference>
<dbReference type="InterPro" id="IPR029063">
    <property type="entry name" value="SAM-dependent_MTases_sf"/>
</dbReference>
<dbReference type="GO" id="GO:0008168">
    <property type="term" value="F:methyltransferase activity"/>
    <property type="evidence" value="ECO:0007669"/>
    <property type="project" value="UniProtKB-KW"/>
</dbReference>
<evidence type="ECO:0000256" key="3">
    <source>
        <dbReference type="ARBA" id="ARBA00022691"/>
    </source>
</evidence>
<dbReference type="CDD" id="cd02440">
    <property type="entry name" value="AdoMet_MTases"/>
    <property type="match status" value="1"/>
</dbReference>
<comment type="caution">
    <text evidence="5">The sequence shown here is derived from an EMBL/GenBank/DDBJ whole genome shotgun (WGS) entry which is preliminary data.</text>
</comment>
<dbReference type="RefSeq" id="WP_066976858.1">
    <property type="nucleotide sequence ID" value="NZ_LUUI01000021.1"/>
</dbReference>